<dbReference type="SMART" id="SM00342">
    <property type="entry name" value="HTH_ARAC"/>
    <property type="match status" value="1"/>
</dbReference>
<dbReference type="PANTHER" id="PTHR47504:SF5">
    <property type="entry name" value="RIGHT ORIGIN-BINDING PROTEIN"/>
    <property type="match status" value="1"/>
</dbReference>
<dbReference type="InterPro" id="IPR018060">
    <property type="entry name" value="HTH_AraC"/>
</dbReference>
<reference evidence="5 6" key="1">
    <citation type="journal article" date="2019" name="bioRxiv">
        <title>Bacteria contribute to plant secondary compound degradation in a generalist herbivore system.</title>
        <authorList>
            <person name="Francoeur C.B."/>
            <person name="Khadempour L."/>
            <person name="Moreira-Soto R.D."/>
            <person name="Gotting K."/>
            <person name="Book A.J."/>
            <person name="Pinto-Tomas A.A."/>
            <person name="Keefover-Ring K."/>
            <person name="Currie C.R."/>
        </authorList>
    </citation>
    <scope>NUCLEOTIDE SEQUENCE [LARGE SCALE GENOMIC DNA]</scope>
    <source>
        <strain evidence="5">Al-1710</strain>
    </source>
</reference>
<dbReference type="Pfam" id="PF12833">
    <property type="entry name" value="HTH_18"/>
    <property type="match status" value="1"/>
</dbReference>
<name>A0ABX0RKE7_9GAMM</name>
<organism evidence="5 6">
    <name type="scientific">Candidatus Pantoea communis</name>
    <dbReference type="NCBI Taxonomy" id="2608354"/>
    <lineage>
        <taxon>Bacteria</taxon>
        <taxon>Pseudomonadati</taxon>
        <taxon>Pseudomonadota</taxon>
        <taxon>Gammaproteobacteria</taxon>
        <taxon>Enterobacterales</taxon>
        <taxon>Erwiniaceae</taxon>
        <taxon>Pantoea</taxon>
    </lineage>
</organism>
<dbReference type="InterPro" id="IPR050959">
    <property type="entry name" value="MarA-like"/>
</dbReference>
<feature type="domain" description="HTH araC/xylS-type" evidence="4">
    <location>
        <begin position="14"/>
        <end position="112"/>
    </location>
</feature>
<proteinExistence type="predicted"/>
<evidence type="ECO:0000256" key="1">
    <source>
        <dbReference type="ARBA" id="ARBA00023015"/>
    </source>
</evidence>
<keyword evidence="1" id="KW-0805">Transcription regulation</keyword>
<dbReference type="Proteomes" id="UP001515780">
    <property type="component" value="Unassembled WGS sequence"/>
</dbReference>
<dbReference type="RefSeq" id="WP_166718909.1">
    <property type="nucleotide sequence ID" value="NZ_VWXC01000001.1"/>
</dbReference>
<evidence type="ECO:0000256" key="3">
    <source>
        <dbReference type="ARBA" id="ARBA00023163"/>
    </source>
</evidence>
<dbReference type="EMBL" id="VWXC01000001">
    <property type="protein sequence ID" value="NIG17252.1"/>
    <property type="molecule type" value="Genomic_DNA"/>
</dbReference>
<keyword evidence="2" id="KW-0238">DNA-binding</keyword>
<keyword evidence="6" id="KW-1185">Reference proteome</keyword>
<dbReference type="InterPro" id="IPR009057">
    <property type="entry name" value="Homeodomain-like_sf"/>
</dbReference>
<evidence type="ECO:0000313" key="6">
    <source>
        <dbReference type="Proteomes" id="UP001515780"/>
    </source>
</evidence>
<evidence type="ECO:0000313" key="5">
    <source>
        <dbReference type="EMBL" id="NIG17252.1"/>
    </source>
</evidence>
<dbReference type="SUPFAM" id="SSF46689">
    <property type="entry name" value="Homeodomain-like"/>
    <property type="match status" value="2"/>
</dbReference>
<dbReference type="PANTHER" id="PTHR47504">
    <property type="entry name" value="RIGHT ORIGIN-BINDING PROTEIN"/>
    <property type="match status" value="1"/>
</dbReference>
<keyword evidence="3" id="KW-0804">Transcription</keyword>
<sequence>MANFNYNVRVLTVIEMTYWINDHIKTEIQASDVTVVSGYTHWHFQRLFREITGYTLSEYIRMSRVLNVATALANTHKRITHICYDNGFSSQQSLARLFRRYCGCTPSEFRARVSHDPDYLGNKMSEIMKANTIAATCQCPTSNKKSKRWSHALPHTPDLARLTA</sequence>
<protein>
    <submittedName>
        <fullName evidence="5">Helix-turn-helix transcriptional regulator</fullName>
    </submittedName>
</protein>
<evidence type="ECO:0000256" key="2">
    <source>
        <dbReference type="ARBA" id="ARBA00023125"/>
    </source>
</evidence>
<gene>
    <name evidence="5" type="ORF">F3J37_00995</name>
</gene>
<dbReference type="Gene3D" id="1.10.10.60">
    <property type="entry name" value="Homeodomain-like"/>
    <property type="match status" value="2"/>
</dbReference>
<comment type="caution">
    <text evidence="5">The sequence shown here is derived from an EMBL/GenBank/DDBJ whole genome shotgun (WGS) entry which is preliminary data.</text>
</comment>
<accession>A0ABX0RKE7</accession>
<dbReference type="PROSITE" id="PS01124">
    <property type="entry name" value="HTH_ARAC_FAMILY_2"/>
    <property type="match status" value="1"/>
</dbReference>
<evidence type="ECO:0000259" key="4">
    <source>
        <dbReference type="PROSITE" id="PS01124"/>
    </source>
</evidence>